<evidence type="ECO:0000259" key="1">
    <source>
        <dbReference type="Pfam" id="PF13610"/>
    </source>
</evidence>
<dbReference type="InterPro" id="IPR032874">
    <property type="entry name" value="DDE_dom"/>
</dbReference>
<feature type="domain" description="DDE" evidence="1">
    <location>
        <begin position="1"/>
        <end position="101"/>
    </location>
</feature>
<protein>
    <recommendedName>
        <fullName evidence="1">DDE domain-containing protein</fullName>
    </recommendedName>
</protein>
<reference evidence="3" key="1">
    <citation type="journal article" date="2019" name="Int. J. Syst. Evol. Microbiol.">
        <title>The Global Catalogue of Microorganisms (GCM) 10K type strain sequencing project: providing services to taxonomists for standard genome sequencing and annotation.</title>
        <authorList>
            <consortium name="The Broad Institute Genomics Platform"/>
            <consortium name="The Broad Institute Genome Sequencing Center for Infectious Disease"/>
            <person name="Wu L."/>
            <person name="Ma J."/>
        </authorList>
    </citation>
    <scope>NUCLEOTIDE SEQUENCE [LARGE SCALE GENOMIC DNA]</scope>
    <source>
        <strain evidence="3">JCM 15933</strain>
    </source>
</reference>
<organism evidence="2 3">
    <name type="scientific">Dactylosporangium maewongense</name>
    <dbReference type="NCBI Taxonomy" id="634393"/>
    <lineage>
        <taxon>Bacteria</taxon>
        <taxon>Bacillati</taxon>
        <taxon>Actinomycetota</taxon>
        <taxon>Actinomycetes</taxon>
        <taxon>Micromonosporales</taxon>
        <taxon>Micromonosporaceae</taxon>
        <taxon>Dactylosporangium</taxon>
    </lineage>
</organism>
<evidence type="ECO:0000313" key="2">
    <source>
        <dbReference type="EMBL" id="GAA1532155.1"/>
    </source>
</evidence>
<keyword evidence="3" id="KW-1185">Reference proteome</keyword>
<sequence>MLVSARRDAAAARRFFRRAMTTLTVRPTEVVTDAAPMYPAVLDELVPSTWHHVERHANNRIEADHSQLKHQLRPMRGLRTDRTAQTIIAGHAFIQNLRRGHYELGLDAPRGLPGAAALNELATVI</sequence>
<dbReference type="Pfam" id="PF13610">
    <property type="entry name" value="DDE_Tnp_IS240"/>
    <property type="match status" value="1"/>
</dbReference>
<comment type="caution">
    <text evidence="2">The sequence shown here is derived from an EMBL/GenBank/DDBJ whole genome shotgun (WGS) entry which is preliminary data.</text>
</comment>
<gene>
    <name evidence="2" type="ORF">GCM10009827_057480</name>
</gene>
<proteinExistence type="predicted"/>
<dbReference type="EMBL" id="BAAAQD010000012">
    <property type="protein sequence ID" value="GAA1532155.1"/>
    <property type="molecule type" value="Genomic_DNA"/>
</dbReference>
<dbReference type="Proteomes" id="UP001501470">
    <property type="component" value="Unassembled WGS sequence"/>
</dbReference>
<accession>A0ABP4LV00</accession>
<evidence type="ECO:0000313" key="3">
    <source>
        <dbReference type="Proteomes" id="UP001501470"/>
    </source>
</evidence>
<name>A0ABP4LV00_9ACTN</name>